<sequence length="65" mass="6999">MTAGATPRVETLLAAARELGPLKPAERPHRVTAGQDLAEWYAAAFGTTVAEASQLVDWHVERGQQ</sequence>
<organism evidence="1 2">
    <name type="scientific">Nocardioides oceani</name>
    <dbReference type="NCBI Taxonomy" id="3058369"/>
    <lineage>
        <taxon>Bacteria</taxon>
        <taxon>Bacillati</taxon>
        <taxon>Actinomycetota</taxon>
        <taxon>Actinomycetes</taxon>
        <taxon>Propionibacteriales</taxon>
        <taxon>Nocardioidaceae</taxon>
        <taxon>Nocardioides</taxon>
    </lineage>
</organism>
<dbReference type="EMBL" id="JAUHJQ010000008">
    <property type="protein sequence ID" value="MDN4174757.1"/>
    <property type="molecule type" value="Genomic_DNA"/>
</dbReference>
<comment type="caution">
    <text evidence="1">The sequence shown here is derived from an EMBL/GenBank/DDBJ whole genome shotgun (WGS) entry which is preliminary data.</text>
</comment>
<evidence type="ECO:0000313" key="2">
    <source>
        <dbReference type="Proteomes" id="UP001168620"/>
    </source>
</evidence>
<protein>
    <submittedName>
        <fullName evidence="1">Uncharacterized protein</fullName>
    </submittedName>
</protein>
<gene>
    <name evidence="1" type="ORF">QWY28_17480</name>
</gene>
<reference evidence="1" key="1">
    <citation type="submission" date="2023-06" db="EMBL/GenBank/DDBJ databases">
        <title>Draft genome sequence of Nocardioides sp. SOB77.</title>
        <authorList>
            <person name="Zhang G."/>
        </authorList>
    </citation>
    <scope>NUCLEOTIDE SEQUENCE</scope>
    <source>
        <strain evidence="1">SOB77</strain>
    </source>
</reference>
<keyword evidence="2" id="KW-1185">Reference proteome</keyword>
<dbReference type="RefSeq" id="WP_300953851.1">
    <property type="nucleotide sequence ID" value="NZ_JAUHJQ010000008.1"/>
</dbReference>
<accession>A0ABT8FJ95</accession>
<dbReference type="Proteomes" id="UP001168620">
    <property type="component" value="Unassembled WGS sequence"/>
</dbReference>
<evidence type="ECO:0000313" key="1">
    <source>
        <dbReference type="EMBL" id="MDN4174757.1"/>
    </source>
</evidence>
<proteinExistence type="predicted"/>
<name>A0ABT8FJ95_9ACTN</name>